<organism evidence="2">
    <name type="scientific">viral metagenome</name>
    <dbReference type="NCBI Taxonomy" id="1070528"/>
    <lineage>
        <taxon>unclassified sequences</taxon>
        <taxon>metagenomes</taxon>
        <taxon>organismal metagenomes</taxon>
    </lineage>
</organism>
<keyword evidence="1" id="KW-1133">Transmembrane helix</keyword>
<name>A0A6C0DN29_9ZZZZ</name>
<keyword evidence="1" id="KW-0812">Transmembrane</keyword>
<evidence type="ECO:0000313" key="2">
    <source>
        <dbReference type="EMBL" id="QHT18296.1"/>
    </source>
</evidence>
<sequence>MIGFYIITFSFIILLYFLSFFGSYNDIRKDWGRFRCRPDVMLLAEFYGHRAMENLEFCLKDGFDKRSLQVVKPFYTHMGLFTDTLINMLSGINSIRMTFATIVGSVSQVFSEFWGRLKELFFHVRYSATRITYLMKRVYGTAYAIMHMGTSGIQASINFSQTDLVQFLMMFCFDPDTLIDLRGKGLVPIRMARIGDICKDGSRITSVFQFAADGERMVYLKDILVSGNHYVLYNNTWVQAKDHPDAFPTYSWRGGIHRPLICLNTDTHVIPIESYIFRDYDETEEGDEDALRWVHKALNSASSSYTPSSNVPNTTAFSPNVEIVLKDGTCRPAKSIRLGEELSHGRVLGLVQKETSETCTIGEETFASGTAVWDSVHHKWVRAWQLAPRVFHTKPIPFYSFVVTPSASIETDNGLMIRDYLEVHSPDIELPYSTSLSSSTPGKDLYKPEAIPEC</sequence>
<reference evidence="2" key="1">
    <citation type="journal article" date="2020" name="Nature">
        <title>Giant virus diversity and host interactions through global metagenomics.</title>
        <authorList>
            <person name="Schulz F."/>
            <person name="Roux S."/>
            <person name="Paez-Espino D."/>
            <person name="Jungbluth S."/>
            <person name="Walsh D.A."/>
            <person name="Denef V.J."/>
            <person name="McMahon K.D."/>
            <person name="Konstantinidis K.T."/>
            <person name="Eloe-Fadrosh E.A."/>
            <person name="Kyrpides N.C."/>
            <person name="Woyke T."/>
        </authorList>
    </citation>
    <scope>NUCLEOTIDE SEQUENCE</scope>
    <source>
        <strain evidence="2">GVMAG-M-3300023174-46</strain>
    </source>
</reference>
<proteinExistence type="predicted"/>
<accession>A0A6C0DN29</accession>
<evidence type="ECO:0000256" key="1">
    <source>
        <dbReference type="SAM" id="Phobius"/>
    </source>
</evidence>
<dbReference type="EMBL" id="MN739654">
    <property type="protein sequence ID" value="QHT18296.1"/>
    <property type="molecule type" value="Genomic_DNA"/>
</dbReference>
<keyword evidence="1" id="KW-0472">Membrane</keyword>
<feature type="transmembrane region" description="Helical" evidence="1">
    <location>
        <begin position="6"/>
        <end position="27"/>
    </location>
</feature>
<protein>
    <submittedName>
        <fullName evidence="2">Uncharacterized protein</fullName>
    </submittedName>
</protein>
<dbReference type="AlphaFoldDB" id="A0A6C0DN29"/>